<protein>
    <submittedName>
        <fullName evidence="1">Uncharacterized protein</fullName>
    </submittedName>
</protein>
<evidence type="ECO:0000313" key="1">
    <source>
        <dbReference type="EMBL" id="OGZ98493.1"/>
    </source>
</evidence>
<comment type="caution">
    <text evidence="1">The sequence shown here is derived from an EMBL/GenBank/DDBJ whole genome shotgun (WGS) entry which is preliminary data.</text>
</comment>
<gene>
    <name evidence="1" type="ORF">A3C07_02700</name>
</gene>
<organism evidence="1 2">
    <name type="scientific">Candidatus Sungbacteria bacterium RIFCSPHIGHO2_02_FULL_47_11</name>
    <dbReference type="NCBI Taxonomy" id="1802270"/>
    <lineage>
        <taxon>Bacteria</taxon>
        <taxon>Candidatus Sungiibacteriota</taxon>
    </lineage>
</organism>
<reference evidence="1 2" key="1">
    <citation type="journal article" date="2016" name="Nat. Commun.">
        <title>Thousands of microbial genomes shed light on interconnected biogeochemical processes in an aquifer system.</title>
        <authorList>
            <person name="Anantharaman K."/>
            <person name="Brown C.T."/>
            <person name="Hug L.A."/>
            <person name="Sharon I."/>
            <person name="Castelle C.J."/>
            <person name="Probst A.J."/>
            <person name="Thomas B.C."/>
            <person name="Singh A."/>
            <person name="Wilkins M.J."/>
            <person name="Karaoz U."/>
            <person name="Brodie E.L."/>
            <person name="Williams K.H."/>
            <person name="Hubbard S.S."/>
            <person name="Banfield J.F."/>
        </authorList>
    </citation>
    <scope>NUCLEOTIDE SEQUENCE [LARGE SCALE GENOMIC DNA]</scope>
</reference>
<dbReference type="AlphaFoldDB" id="A0A1G2KGU9"/>
<sequence>MYGADLPYTVYDQKHWWSDDWDPLQYGQTYDFERPFFEQFRILMRRVPLVALANVNAVNSEWCNPAADNKNTYLSFGATKNENVNYSNRIASCRDSFDLYLGDKNELCSDSLFLKGCSRVHFSMYARNCLDSLFLFDCNNCTNCISCVGLRSKQFHIFNEPYTKEEYVKKIEEFKLGSRSALQNLQDKFFALVGKYPHRYAHMINAVRSTGDNLENVKNAIACFDIISGMENSKYCVWGGYGWKDSYDGLGCNGELMYELIDGGSVGRVCSNAYFSIAVTDIIDVQYSYSARGSNNLFGCIGLRSKSYCILNKQYTKEEYEKLVPRIIEHMNSMPYVDSKGRIYKYGEFFPPELSPFSYNETIAQEYFPLSKEEA</sequence>
<accession>A0A1G2KGU9</accession>
<dbReference type="EMBL" id="MHQI01000064">
    <property type="protein sequence ID" value="OGZ98493.1"/>
    <property type="molecule type" value="Genomic_DNA"/>
</dbReference>
<feature type="non-terminal residue" evidence="1">
    <location>
        <position position="375"/>
    </location>
</feature>
<name>A0A1G2KGU9_9BACT</name>
<proteinExistence type="predicted"/>
<evidence type="ECO:0000313" key="2">
    <source>
        <dbReference type="Proteomes" id="UP000179023"/>
    </source>
</evidence>
<dbReference type="Proteomes" id="UP000179023">
    <property type="component" value="Unassembled WGS sequence"/>
</dbReference>